<proteinExistence type="predicted"/>
<protein>
    <recommendedName>
        <fullName evidence="3">Capsule polysaccharide biosynthesis protein</fullName>
    </recommendedName>
</protein>
<evidence type="ECO:0000313" key="1">
    <source>
        <dbReference type="EMBL" id="MDH0140979.1"/>
    </source>
</evidence>
<organism evidence="1 2">
    <name type="scientific">Aquipseudomonas alcaligenes</name>
    <name type="common">Pseudomonas alcaligenes</name>
    <dbReference type="NCBI Taxonomy" id="43263"/>
    <lineage>
        <taxon>Bacteria</taxon>
        <taxon>Pseudomonadati</taxon>
        <taxon>Pseudomonadota</taxon>
        <taxon>Gammaproteobacteria</taxon>
        <taxon>Pseudomonadales</taxon>
        <taxon>Pseudomonadaceae</taxon>
        <taxon>Aquipseudomonas</taxon>
    </lineage>
</organism>
<evidence type="ECO:0000313" key="2">
    <source>
        <dbReference type="Proteomes" id="UP001158058"/>
    </source>
</evidence>
<dbReference type="RefSeq" id="WP_279999380.1">
    <property type="nucleotide sequence ID" value="NZ_JAODZF010000001.1"/>
</dbReference>
<accession>A0AB73HT88</accession>
<dbReference type="AlphaFoldDB" id="A0AB73HT88"/>
<dbReference type="EMBL" id="JAODZF010000001">
    <property type="protein sequence ID" value="MDH0140979.1"/>
    <property type="molecule type" value="Genomic_DNA"/>
</dbReference>
<gene>
    <name evidence="1" type="ORF">N7380_01515</name>
</gene>
<name>A0AB73HT88_AQUAC</name>
<reference evidence="1" key="1">
    <citation type="submission" date="2022-09" db="EMBL/GenBank/DDBJ databases">
        <title>Intensive care unit water sources are persistently colonized with multi-drug resistant bacteria and are the site of extensive horizontal gene transfer of antibiotic resistance genes.</title>
        <authorList>
            <person name="Diorio-Toth L."/>
        </authorList>
    </citation>
    <scope>NUCLEOTIDE SEQUENCE</scope>
    <source>
        <strain evidence="1">GD04146</strain>
    </source>
</reference>
<evidence type="ECO:0008006" key="3">
    <source>
        <dbReference type="Google" id="ProtNLM"/>
    </source>
</evidence>
<dbReference type="Proteomes" id="UP001158058">
    <property type="component" value="Unassembled WGS sequence"/>
</dbReference>
<comment type="caution">
    <text evidence="1">The sequence shown here is derived from an EMBL/GenBank/DDBJ whole genome shotgun (WGS) entry which is preliminary data.</text>
</comment>
<sequence length="462" mass="52075">MLGGLLSRVRFTLDALAVEDELNLAFIVGQHVEKISALRDRRPYRGALLRLAIFFFHLFSNMRVRRAPKVVKDFLFYSDTQNQYSSLHGTYCALPTAQTFSLLSPALHKVIRTRDAADVTLRFSYADVAVALVVFVVRFPGLYRRLRQGHEAALHNFLNFFCMPYVYIPAFLRLLEGGRVFCVIQSNDHNVTNRSLRLVAERLGVKNAYMQHASVSALFPALQYDYAFLDGVASLEVYEQCAALQAFRGKKSYIYLTGQKKQLDVHGDIKSYIAIAVNALDQASEVVRFLERVKSLATPVSVRMHPAQRSDFVLELKRYAASNDWVCIHAAGERALADFFAGAYFLVAANSSIHLEAAVCGLVSYYHEFSTEVEHVDYYGYLGRGLISYFPDKEALCLAELLQKNPPTEAVRYYSATYGTAWQGREGILVAECLQRLVTGKDVRDVFLEVENSSIGVVHLPR</sequence>